<gene>
    <name evidence="1" type="ORF">BamMEX5DRAFT_4795</name>
</gene>
<sequence>MTNQFRCQAVASYAMQSGPLGRSEGCITVKDAQDFERLSAYRRAQGATLPIPGSNVKAYGILEVQ</sequence>
<dbReference type="PATRIC" id="fig|396597.7.peg.2933"/>
<dbReference type="EMBL" id="ABLK01000192">
    <property type="protein sequence ID" value="EDT39426.1"/>
    <property type="molecule type" value="Genomic_DNA"/>
</dbReference>
<dbReference type="AlphaFoldDB" id="B1TAH9"/>
<dbReference type="Proteomes" id="UP000004814">
    <property type="component" value="Unassembled WGS sequence"/>
</dbReference>
<name>B1TAH9_9BURK</name>
<proteinExistence type="predicted"/>
<evidence type="ECO:0000313" key="1">
    <source>
        <dbReference type="EMBL" id="EDT39426.1"/>
    </source>
</evidence>
<evidence type="ECO:0000313" key="2">
    <source>
        <dbReference type="Proteomes" id="UP000004814"/>
    </source>
</evidence>
<comment type="caution">
    <text evidence="1">The sequence shown here is derived from an EMBL/GenBank/DDBJ whole genome shotgun (WGS) entry which is preliminary data.</text>
</comment>
<protein>
    <recommendedName>
        <fullName evidence="3">DUF2778 domain-containing protein</fullName>
    </recommendedName>
</protein>
<reference evidence="1 2" key="1">
    <citation type="submission" date="2008-03" db="EMBL/GenBank/DDBJ databases">
        <title>Sequencing of the draft genome and assembly of Burkholderia ambifaria MEX-5.</title>
        <authorList>
            <consortium name="US DOE Joint Genome Institute (JGI-PGF)"/>
            <person name="Copeland A."/>
            <person name="Lucas S."/>
            <person name="Lapidus A."/>
            <person name="Glavina del Rio T."/>
            <person name="Dalin E."/>
            <person name="Tice H."/>
            <person name="Bruce D."/>
            <person name="Goodwin L."/>
            <person name="Pitluck S."/>
            <person name="Larimer F."/>
            <person name="Land M.L."/>
            <person name="Hauser L."/>
            <person name="Tiedje J."/>
            <person name="Richardson P."/>
        </authorList>
    </citation>
    <scope>NUCLEOTIDE SEQUENCE [LARGE SCALE GENOMIC DNA]</scope>
    <source>
        <strain evidence="1 2">MEX-5</strain>
    </source>
</reference>
<accession>B1TAH9</accession>
<organism evidence="1 2">
    <name type="scientific">Burkholderia ambifaria MEX-5</name>
    <dbReference type="NCBI Taxonomy" id="396597"/>
    <lineage>
        <taxon>Bacteria</taxon>
        <taxon>Pseudomonadati</taxon>
        <taxon>Pseudomonadota</taxon>
        <taxon>Betaproteobacteria</taxon>
        <taxon>Burkholderiales</taxon>
        <taxon>Burkholderiaceae</taxon>
        <taxon>Burkholderia</taxon>
        <taxon>Burkholderia cepacia complex</taxon>
    </lineage>
</organism>
<evidence type="ECO:0008006" key="3">
    <source>
        <dbReference type="Google" id="ProtNLM"/>
    </source>
</evidence>